<keyword evidence="3" id="KW-1185">Reference proteome</keyword>
<keyword evidence="1" id="KW-0732">Signal</keyword>
<protein>
    <submittedName>
        <fullName evidence="2">Uncharacterized protein</fullName>
    </submittedName>
</protein>
<dbReference type="Proteomes" id="UP000815677">
    <property type="component" value="Unassembled WGS sequence"/>
</dbReference>
<reference evidence="2" key="1">
    <citation type="submission" date="2014-09" db="EMBL/GenBank/DDBJ databases">
        <title>Genome sequence of the luminous mushroom Mycena chlorophos for searching fungal bioluminescence genes.</title>
        <authorList>
            <person name="Tanaka Y."/>
            <person name="Kasuga D."/>
            <person name="Oba Y."/>
            <person name="Hase S."/>
            <person name="Sato K."/>
            <person name="Oba Y."/>
            <person name="Sakakibara Y."/>
        </authorList>
    </citation>
    <scope>NUCLEOTIDE SEQUENCE</scope>
</reference>
<proteinExistence type="predicted"/>
<evidence type="ECO:0000313" key="2">
    <source>
        <dbReference type="EMBL" id="GAT56217.1"/>
    </source>
</evidence>
<feature type="chain" id="PRO_5047090408" evidence="1">
    <location>
        <begin position="20"/>
        <end position="71"/>
    </location>
</feature>
<evidence type="ECO:0000256" key="1">
    <source>
        <dbReference type="SAM" id="SignalP"/>
    </source>
</evidence>
<name>A0ABQ0LZ13_MYCCL</name>
<organism evidence="2 3">
    <name type="scientific">Mycena chlorophos</name>
    <name type="common">Agaric fungus</name>
    <name type="synonym">Agaricus chlorophos</name>
    <dbReference type="NCBI Taxonomy" id="658473"/>
    <lineage>
        <taxon>Eukaryota</taxon>
        <taxon>Fungi</taxon>
        <taxon>Dikarya</taxon>
        <taxon>Basidiomycota</taxon>
        <taxon>Agaricomycotina</taxon>
        <taxon>Agaricomycetes</taxon>
        <taxon>Agaricomycetidae</taxon>
        <taxon>Agaricales</taxon>
        <taxon>Marasmiineae</taxon>
        <taxon>Mycenaceae</taxon>
        <taxon>Mycena</taxon>
    </lineage>
</organism>
<feature type="signal peptide" evidence="1">
    <location>
        <begin position="1"/>
        <end position="19"/>
    </location>
</feature>
<dbReference type="EMBL" id="DF849259">
    <property type="protein sequence ID" value="GAT56217.1"/>
    <property type="molecule type" value="Genomic_DNA"/>
</dbReference>
<accession>A0ABQ0LZ13</accession>
<evidence type="ECO:0000313" key="3">
    <source>
        <dbReference type="Proteomes" id="UP000815677"/>
    </source>
</evidence>
<sequence>MIASRAILLVLSLVALGFATPIDEKLQPVIALKNNIGFVNPPQASTTSGASSLSASLSMSAVVLGAAVALV</sequence>
<gene>
    <name evidence="2" type="ORF">MCHLO_12901</name>
</gene>